<accession>A0A189PG63</accession>
<dbReference type="EMBL" id="KT033469">
    <property type="protein sequence ID" value="ALL42185.1"/>
    <property type="molecule type" value="Genomic_DNA"/>
</dbReference>
<organism evidence="1">
    <name type="scientific">Aeromonas salmonicida subsp. salmonicida</name>
    <dbReference type="NCBI Taxonomy" id="29491"/>
    <lineage>
        <taxon>Bacteria</taxon>
        <taxon>Pseudomonadati</taxon>
        <taxon>Pseudomonadota</taxon>
        <taxon>Gammaproteobacteria</taxon>
        <taxon>Aeromonadales</taxon>
        <taxon>Aeromonadaceae</taxon>
        <taxon>Aeromonas</taxon>
    </lineage>
</organism>
<dbReference type="AlphaFoldDB" id="A0A189PG63"/>
<name>A0A189PG63_AERSS</name>
<keyword evidence="1" id="KW-0614">Plasmid</keyword>
<dbReference type="PATRIC" id="fig|29491.15.peg.210"/>
<proteinExistence type="predicted"/>
<protein>
    <submittedName>
        <fullName evidence="1">Uncharacterized protein</fullName>
    </submittedName>
</protein>
<reference evidence="1" key="1">
    <citation type="submission" date="2015-06" db="EMBL/GenBank/DDBJ databases">
        <title>Antimicrobial resistance-carrying plasmid pAsa4 variants found in Aeromonas salmonicida subsp. salmonicida: general architecture, construction blocks and gene elimination.</title>
        <authorList>
            <person name="Tanaka K.H."/>
            <person name="Vincent A.T."/>
            <person name="Trudel M.V."/>
            <person name="Paquet V.E."/>
            <person name="Frenette M."/>
            <person name="Charette S.J."/>
        </authorList>
    </citation>
    <scope>NUCLEOTIDE SEQUENCE</scope>
    <source>
        <strain evidence="1">01-B522</strain>
        <plasmid evidence="1">pAsa4b</plasmid>
    </source>
</reference>
<geneLocation type="plasmid" evidence="1">
    <name>pAsa4b</name>
</geneLocation>
<evidence type="ECO:0000313" key="1">
    <source>
        <dbReference type="EMBL" id="ALL42185.1"/>
    </source>
</evidence>
<dbReference type="RefSeq" id="WP_011899397.1">
    <property type="nucleotide sequence ID" value="NZ_JBANEX010000123.1"/>
</dbReference>
<sequence length="81" mass="9298">MAGVKVSELEYQGRLDGRHAWVHDGFWFYWTEKANVVTSDLAGLEPFCLLRLALVRGEQNSIRAFTKTDAKRGIIDMLNRK</sequence>